<accession>A0A0B0IBG3</accession>
<evidence type="ECO:0000313" key="1">
    <source>
        <dbReference type="EMBL" id="KHF38212.1"/>
    </source>
</evidence>
<name>A0A0B0IBG3_9BACI</name>
<comment type="caution">
    <text evidence="1">The sequence shown here is derived from an EMBL/GenBank/DDBJ whole genome shotgun (WGS) entry which is preliminary data.</text>
</comment>
<dbReference type="RefSeq" id="WP_034633305.1">
    <property type="nucleotide sequence ID" value="NZ_JRJU01000047.1"/>
</dbReference>
<organism evidence="1 2">
    <name type="scientific">Halalkalibacter okhensis</name>
    <dbReference type="NCBI Taxonomy" id="333138"/>
    <lineage>
        <taxon>Bacteria</taxon>
        <taxon>Bacillati</taxon>
        <taxon>Bacillota</taxon>
        <taxon>Bacilli</taxon>
        <taxon>Bacillales</taxon>
        <taxon>Bacillaceae</taxon>
        <taxon>Halalkalibacter</taxon>
    </lineage>
</organism>
<dbReference type="Proteomes" id="UP000030832">
    <property type="component" value="Unassembled WGS sequence"/>
</dbReference>
<gene>
    <name evidence="1" type="ORF">LQ50_22650</name>
</gene>
<sequence>MNDQTNFDDVSAGESMNYEHLMFYLEQGREIEFVYQGKEYFISNTSEGRAVWAGQTRISEYFGERHIDVVRFTKLDGIPLADLFQQNKTKITTIF</sequence>
<dbReference type="AlphaFoldDB" id="A0A0B0IBG3"/>
<dbReference type="EMBL" id="JRJU01000047">
    <property type="protein sequence ID" value="KHF38212.1"/>
    <property type="molecule type" value="Genomic_DNA"/>
</dbReference>
<evidence type="ECO:0000313" key="2">
    <source>
        <dbReference type="Proteomes" id="UP000030832"/>
    </source>
</evidence>
<keyword evidence="2" id="KW-1185">Reference proteome</keyword>
<dbReference type="eggNOG" id="ENOG50344S4">
    <property type="taxonomic scope" value="Bacteria"/>
</dbReference>
<reference evidence="1 2" key="1">
    <citation type="submission" date="2014-09" db="EMBL/GenBank/DDBJ databases">
        <title>Genome sequencing and annotation of Bacillus Okhensis strain Kh10-101T.</title>
        <authorList>
            <person name="Prakash J.S."/>
        </authorList>
    </citation>
    <scope>NUCLEOTIDE SEQUENCE [LARGE SCALE GENOMIC DNA]</scope>
    <source>
        <strain evidence="2">Kh10-101T</strain>
    </source>
</reference>
<protein>
    <submittedName>
        <fullName evidence="1">Uncharacterized protein</fullName>
    </submittedName>
</protein>
<dbReference type="OrthoDB" id="2456308at2"/>
<proteinExistence type="predicted"/>
<dbReference type="STRING" id="333138.LQ50_22650"/>